<reference evidence="1" key="1">
    <citation type="submission" date="2020-10" db="EMBL/GenBank/DDBJ databases">
        <title>Taxonomic study of unclassified bacteria belonging to the class Ktedonobacteria.</title>
        <authorList>
            <person name="Yabe S."/>
            <person name="Wang C.M."/>
            <person name="Zheng Y."/>
            <person name="Sakai Y."/>
            <person name="Cavaletti L."/>
            <person name="Monciardini P."/>
            <person name="Donadio S."/>
        </authorList>
    </citation>
    <scope>NUCLEOTIDE SEQUENCE</scope>
    <source>
        <strain evidence="1">ID150040</strain>
    </source>
</reference>
<protein>
    <submittedName>
        <fullName evidence="1">Uncharacterized protein</fullName>
    </submittedName>
</protein>
<evidence type="ECO:0000313" key="2">
    <source>
        <dbReference type="Proteomes" id="UP000597444"/>
    </source>
</evidence>
<accession>A0A8J3IYB5</accession>
<comment type="caution">
    <text evidence="1">The sequence shown here is derived from an EMBL/GenBank/DDBJ whole genome shotgun (WGS) entry which is preliminary data.</text>
</comment>
<organism evidence="1 2">
    <name type="scientific">Reticulibacter mediterranei</name>
    <dbReference type="NCBI Taxonomy" id="2778369"/>
    <lineage>
        <taxon>Bacteria</taxon>
        <taxon>Bacillati</taxon>
        <taxon>Chloroflexota</taxon>
        <taxon>Ktedonobacteria</taxon>
        <taxon>Ktedonobacterales</taxon>
        <taxon>Reticulibacteraceae</taxon>
        <taxon>Reticulibacter</taxon>
    </lineage>
</organism>
<sequence length="49" mass="5881">MRVLLNFLDRSQKMVVEVKDVEKRTEANEFKRACTTRGKGRKIRTKEKR</sequence>
<name>A0A8J3IYB5_9CHLR</name>
<proteinExistence type="predicted"/>
<evidence type="ECO:0000313" key="1">
    <source>
        <dbReference type="EMBL" id="GHO97461.1"/>
    </source>
</evidence>
<gene>
    <name evidence="1" type="ORF">KSF_075090</name>
</gene>
<dbReference type="AlphaFoldDB" id="A0A8J3IYB5"/>
<dbReference type="Proteomes" id="UP000597444">
    <property type="component" value="Unassembled WGS sequence"/>
</dbReference>
<keyword evidence="2" id="KW-1185">Reference proteome</keyword>
<dbReference type="EMBL" id="BNJK01000001">
    <property type="protein sequence ID" value="GHO97461.1"/>
    <property type="molecule type" value="Genomic_DNA"/>
</dbReference>